<evidence type="ECO:0000313" key="2">
    <source>
        <dbReference type="Proteomes" id="UP000581769"/>
    </source>
</evidence>
<dbReference type="EMBL" id="JACHMG010000001">
    <property type="protein sequence ID" value="MBB4684348.1"/>
    <property type="molecule type" value="Genomic_DNA"/>
</dbReference>
<dbReference type="Proteomes" id="UP000581769">
    <property type="component" value="Unassembled WGS sequence"/>
</dbReference>
<reference evidence="1 2" key="1">
    <citation type="submission" date="2020-08" db="EMBL/GenBank/DDBJ databases">
        <title>Sequencing the genomes of 1000 actinobacteria strains.</title>
        <authorList>
            <person name="Klenk H.-P."/>
        </authorList>
    </citation>
    <scope>NUCLEOTIDE SEQUENCE [LARGE SCALE GENOMIC DNA]</scope>
    <source>
        <strain evidence="1 2">DSM 45859</strain>
    </source>
</reference>
<organism evidence="1 2">
    <name type="scientific">Amycolatopsis jiangsuensis</name>
    <dbReference type="NCBI Taxonomy" id="1181879"/>
    <lineage>
        <taxon>Bacteria</taxon>
        <taxon>Bacillati</taxon>
        <taxon>Actinomycetota</taxon>
        <taxon>Actinomycetes</taxon>
        <taxon>Pseudonocardiales</taxon>
        <taxon>Pseudonocardiaceae</taxon>
        <taxon>Amycolatopsis</taxon>
    </lineage>
</organism>
<sequence>MRRAARLVFVAEDDLTARRRIEDVAKYFWARFTPPSKGWQQQVLERKCTWQLDDICAQLGWVGHVRRSGV</sequence>
<dbReference type="RefSeq" id="WP_184779367.1">
    <property type="nucleotide sequence ID" value="NZ_JACHMG010000001.1"/>
</dbReference>
<accession>A0A840IT68</accession>
<gene>
    <name evidence="1" type="ORF">BJY18_001833</name>
</gene>
<keyword evidence="2" id="KW-1185">Reference proteome</keyword>
<name>A0A840IT68_9PSEU</name>
<comment type="caution">
    <text evidence="1">The sequence shown here is derived from an EMBL/GenBank/DDBJ whole genome shotgun (WGS) entry which is preliminary data.</text>
</comment>
<dbReference type="AlphaFoldDB" id="A0A840IT68"/>
<protein>
    <submittedName>
        <fullName evidence="1">Uncharacterized protein</fullName>
    </submittedName>
</protein>
<evidence type="ECO:0000313" key="1">
    <source>
        <dbReference type="EMBL" id="MBB4684348.1"/>
    </source>
</evidence>
<proteinExistence type="predicted"/>